<dbReference type="InterPro" id="IPR001623">
    <property type="entry name" value="DnaJ_domain"/>
</dbReference>
<reference evidence="3" key="1">
    <citation type="submission" date="2013-10" db="EMBL/GenBank/DDBJ databases">
        <title>Genomic analysis of the causative agents of coccidiosis in chickens.</title>
        <authorList>
            <person name="Reid A.J."/>
            <person name="Blake D."/>
            <person name="Billington K."/>
            <person name="Browne H."/>
            <person name="Dunn M."/>
            <person name="Hung S."/>
            <person name="Kawahara F."/>
            <person name="Miranda-Saavedra D."/>
            <person name="Mourier T."/>
            <person name="Nagra H."/>
            <person name="Otto T.D."/>
            <person name="Rawlings N."/>
            <person name="Sanchez A."/>
            <person name="Sanders M."/>
            <person name="Subramaniam C."/>
            <person name="Tay Y."/>
            <person name="Dear P."/>
            <person name="Doerig C."/>
            <person name="Gruber A."/>
            <person name="Parkinson J."/>
            <person name="Shirley M."/>
            <person name="Wan K.L."/>
            <person name="Berriman M."/>
            <person name="Tomley F."/>
            <person name="Pain A."/>
        </authorList>
    </citation>
    <scope>NUCLEOTIDE SEQUENCE [LARGE SCALE GENOMIC DNA]</scope>
    <source>
        <strain evidence="3">Houghton</strain>
    </source>
</reference>
<dbReference type="InterPro" id="IPR051339">
    <property type="entry name" value="DnaJ_subfamily_B"/>
</dbReference>
<evidence type="ECO:0000256" key="1">
    <source>
        <dbReference type="ARBA" id="ARBA00023186"/>
    </source>
</evidence>
<dbReference type="OrthoDB" id="550424at2759"/>
<dbReference type="PANTHER" id="PTHR24078:SF553">
    <property type="entry name" value="DNAJ HOMOLOG SUBFAMILY B MEMBER 5"/>
    <property type="match status" value="1"/>
</dbReference>
<dbReference type="GO" id="GO:0005829">
    <property type="term" value="C:cytosol"/>
    <property type="evidence" value="ECO:0007669"/>
    <property type="project" value="TreeGrafter"/>
</dbReference>
<dbReference type="Pfam" id="PF01556">
    <property type="entry name" value="DnaJ_C"/>
    <property type="match status" value="1"/>
</dbReference>
<dbReference type="PRINTS" id="PR00625">
    <property type="entry name" value="JDOMAIN"/>
</dbReference>
<dbReference type="Proteomes" id="UP000030750">
    <property type="component" value="Unassembled WGS sequence"/>
</dbReference>
<dbReference type="InterPro" id="IPR036869">
    <property type="entry name" value="J_dom_sf"/>
</dbReference>
<accession>U6LCL2</accession>
<dbReference type="EMBL" id="HG710906">
    <property type="protein sequence ID" value="CDJ47906.1"/>
    <property type="molecule type" value="Genomic_DNA"/>
</dbReference>
<protein>
    <submittedName>
        <fullName evidence="3">Heat shock protein 40, putative</fullName>
    </submittedName>
</protein>
<dbReference type="InterPro" id="IPR002939">
    <property type="entry name" value="DnaJ_C"/>
</dbReference>
<dbReference type="PROSITE" id="PS50076">
    <property type="entry name" value="DNAJ_2"/>
    <property type="match status" value="1"/>
</dbReference>
<keyword evidence="4" id="KW-1185">Reference proteome</keyword>
<keyword evidence="3" id="KW-0346">Stress response</keyword>
<dbReference type="GO" id="GO:0051087">
    <property type="term" value="F:protein-folding chaperone binding"/>
    <property type="evidence" value="ECO:0007669"/>
    <property type="project" value="TreeGrafter"/>
</dbReference>
<reference evidence="3" key="2">
    <citation type="submission" date="2013-10" db="EMBL/GenBank/DDBJ databases">
        <authorList>
            <person name="Aslett M."/>
        </authorList>
    </citation>
    <scope>NUCLEOTIDE SEQUENCE [LARGE SCALE GENOMIC DNA]</scope>
    <source>
        <strain evidence="3">Houghton</strain>
    </source>
</reference>
<gene>
    <name evidence="3" type="ORF">EBH_0018380</name>
</gene>
<dbReference type="Gene3D" id="1.10.287.110">
    <property type="entry name" value="DnaJ domain"/>
    <property type="match status" value="1"/>
</dbReference>
<dbReference type="Gene3D" id="2.60.260.20">
    <property type="entry name" value="Urease metallochaperone UreE, N-terminal domain"/>
    <property type="match status" value="1"/>
</dbReference>
<dbReference type="GO" id="GO:0006457">
    <property type="term" value="P:protein folding"/>
    <property type="evidence" value="ECO:0007669"/>
    <property type="project" value="InterPro"/>
</dbReference>
<dbReference type="InterPro" id="IPR008971">
    <property type="entry name" value="HSP40/DnaJ_pept-bd"/>
</dbReference>
<name>U6LCL2_9EIME</name>
<feature type="domain" description="J" evidence="2">
    <location>
        <begin position="20"/>
        <end position="95"/>
    </location>
</feature>
<dbReference type="GO" id="GO:0051082">
    <property type="term" value="F:unfolded protein binding"/>
    <property type="evidence" value="ECO:0007669"/>
    <property type="project" value="InterPro"/>
</dbReference>
<dbReference type="CDD" id="cd06257">
    <property type="entry name" value="DnaJ"/>
    <property type="match status" value="1"/>
</dbReference>
<dbReference type="SUPFAM" id="SSF49493">
    <property type="entry name" value="HSP40/DnaJ peptide-binding domain"/>
    <property type="match status" value="1"/>
</dbReference>
<dbReference type="VEuPathDB" id="ToxoDB:EBH_0018380"/>
<dbReference type="PANTHER" id="PTHR24078">
    <property type="entry name" value="DNAJ HOMOLOG SUBFAMILY C MEMBER"/>
    <property type="match status" value="1"/>
</dbReference>
<dbReference type="SUPFAM" id="SSF46565">
    <property type="entry name" value="Chaperone J-domain"/>
    <property type="match status" value="1"/>
</dbReference>
<keyword evidence="1" id="KW-0143">Chaperone</keyword>
<sequence length="259" mass="28358">MPLMPLFCFSSFYPFPLIQDYYRILGVGRDASDLDLKKAYRKLAIRWHPDKHADPEAKKKAEIQFKDIAEAYDVLSDKERRQARPPGFRIYDKYGEEGLKEGGGVPAGGPGGANVFYREVDPSEIFSRFFGTDRMSGDSDDPFSHPIFGMAGAGGPFGMRFSTSAGRRCGSMQGMSSSSSSKPRAYERDLLCTLEELYTGTTKKMKIGRTRFHNGHPVKEDNVVTVDVKAGWKEGTKSVAAAAAAAAVAAAAAAVSLWF</sequence>
<proteinExistence type="predicted"/>
<dbReference type="Pfam" id="PF00226">
    <property type="entry name" value="DnaJ"/>
    <property type="match status" value="1"/>
</dbReference>
<evidence type="ECO:0000259" key="2">
    <source>
        <dbReference type="PROSITE" id="PS50076"/>
    </source>
</evidence>
<evidence type="ECO:0000313" key="3">
    <source>
        <dbReference type="EMBL" id="CDJ47906.1"/>
    </source>
</evidence>
<dbReference type="AlphaFoldDB" id="U6LCL2"/>
<dbReference type="SMART" id="SM00271">
    <property type="entry name" value="DnaJ"/>
    <property type="match status" value="1"/>
</dbReference>
<organism evidence="3 4">
    <name type="scientific">Eimeria brunetti</name>
    <dbReference type="NCBI Taxonomy" id="51314"/>
    <lineage>
        <taxon>Eukaryota</taxon>
        <taxon>Sar</taxon>
        <taxon>Alveolata</taxon>
        <taxon>Apicomplexa</taxon>
        <taxon>Conoidasida</taxon>
        <taxon>Coccidia</taxon>
        <taxon>Eucoccidiorida</taxon>
        <taxon>Eimeriorina</taxon>
        <taxon>Eimeriidae</taxon>
        <taxon>Eimeria</taxon>
    </lineage>
</organism>
<evidence type="ECO:0000313" key="4">
    <source>
        <dbReference type="Proteomes" id="UP000030750"/>
    </source>
</evidence>